<keyword evidence="3" id="KW-1185">Reference proteome</keyword>
<dbReference type="AlphaFoldDB" id="A0A093J9U9"/>
<feature type="non-terminal residue" evidence="2">
    <location>
        <position position="138"/>
    </location>
</feature>
<feature type="region of interest" description="Disordered" evidence="1">
    <location>
        <begin position="67"/>
        <end position="96"/>
    </location>
</feature>
<organism evidence="2 3">
    <name type="scientific">Eurypyga helias</name>
    <name type="common">Sunbittern</name>
    <name type="synonym">Ardea helias</name>
    <dbReference type="NCBI Taxonomy" id="54383"/>
    <lineage>
        <taxon>Eukaryota</taxon>
        <taxon>Metazoa</taxon>
        <taxon>Chordata</taxon>
        <taxon>Craniata</taxon>
        <taxon>Vertebrata</taxon>
        <taxon>Euteleostomi</taxon>
        <taxon>Archelosauria</taxon>
        <taxon>Archosauria</taxon>
        <taxon>Dinosauria</taxon>
        <taxon>Saurischia</taxon>
        <taxon>Theropoda</taxon>
        <taxon>Coelurosauria</taxon>
        <taxon>Aves</taxon>
        <taxon>Neognathae</taxon>
        <taxon>Neoaves</taxon>
        <taxon>Phaethontimorphae</taxon>
        <taxon>Eurypygiformes</taxon>
        <taxon>Eurypygidae</taxon>
        <taxon>Eurypyga</taxon>
    </lineage>
</organism>
<feature type="non-terminal residue" evidence="2">
    <location>
        <position position="1"/>
    </location>
</feature>
<protein>
    <submittedName>
        <fullName evidence="2">Uncharacterized protein</fullName>
    </submittedName>
</protein>
<name>A0A093J9U9_EURHL</name>
<dbReference type="EMBL" id="KK572973">
    <property type="protein sequence ID" value="KFW08652.1"/>
    <property type="molecule type" value="Genomic_DNA"/>
</dbReference>
<dbReference type="Proteomes" id="UP000054232">
    <property type="component" value="Unassembled WGS sequence"/>
</dbReference>
<reference evidence="2 3" key="1">
    <citation type="submission" date="2014-04" db="EMBL/GenBank/DDBJ databases">
        <title>Genome evolution of avian class.</title>
        <authorList>
            <person name="Zhang G."/>
            <person name="Li C."/>
        </authorList>
    </citation>
    <scope>NUCLEOTIDE SEQUENCE [LARGE SCALE GENOMIC DNA]</scope>
    <source>
        <strain evidence="2">BGI_N326</strain>
    </source>
</reference>
<evidence type="ECO:0000256" key="1">
    <source>
        <dbReference type="SAM" id="MobiDB-lite"/>
    </source>
</evidence>
<gene>
    <name evidence="2" type="ORF">N326_01300</name>
</gene>
<proteinExistence type="predicted"/>
<sequence>HAVADVKSARHFPRIQAKETNHLISPYLPNDSYSENRCGRIHAVLSKLAQKKMLKKQMREMELLCRERENKKEDEKPLRLPALSVNPGNAAEESFGQLPVNRTVSIPSNMSNVQRQCAGTPHEKTINKPSLFSVPVIS</sequence>
<accession>A0A093J9U9</accession>
<evidence type="ECO:0000313" key="3">
    <source>
        <dbReference type="Proteomes" id="UP000054232"/>
    </source>
</evidence>
<feature type="compositionally biased region" description="Basic and acidic residues" evidence="1">
    <location>
        <begin position="67"/>
        <end position="78"/>
    </location>
</feature>
<evidence type="ECO:0000313" key="2">
    <source>
        <dbReference type="EMBL" id="KFW08652.1"/>
    </source>
</evidence>